<gene>
    <name evidence="1" type="ORF">PHLCEN_2v9511</name>
</gene>
<name>A0A2R6NQG8_9APHY</name>
<evidence type="ECO:0000313" key="2">
    <source>
        <dbReference type="Proteomes" id="UP000186601"/>
    </source>
</evidence>
<dbReference type="Proteomes" id="UP000186601">
    <property type="component" value="Unassembled WGS sequence"/>
</dbReference>
<reference evidence="1 2" key="1">
    <citation type="submission" date="2018-02" db="EMBL/GenBank/DDBJ databases">
        <title>Genome sequence of the basidiomycete white-rot fungus Phlebia centrifuga.</title>
        <authorList>
            <person name="Granchi Z."/>
            <person name="Peng M."/>
            <person name="de Vries R.P."/>
            <person name="Hilden K."/>
            <person name="Makela M.R."/>
            <person name="Grigoriev I."/>
            <person name="Riley R."/>
        </authorList>
    </citation>
    <scope>NUCLEOTIDE SEQUENCE [LARGE SCALE GENOMIC DNA]</scope>
    <source>
        <strain evidence="1 2">FBCC195</strain>
    </source>
</reference>
<keyword evidence="2" id="KW-1185">Reference proteome</keyword>
<organism evidence="1 2">
    <name type="scientific">Hermanssonia centrifuga</name>
    <dbReference type="NCBI Taxonomy" id="98765"/>
    <lineage>
        <taxon>Eukaryota</taxon>
        <taxon>Fungi</taxon>
        <taxon>Dikarya</taxon>
        <taxon>Basidiomycota</taxon>
        <taxon>Agaricomycotina</taxon>
        <taxon>Agaricomycetes</taxon>
        <taxon>Polyporales</taxon>
        <taxon>Meruliaceae</taxon>
        <taxon>Hermanssonia</taxon>
    </lineage>
</organism>
<comment type="caution">
    <text evidence="1">The sequence shown here is derived from an EMBL/GenBank/DDBJ whole genome shotgun (WGS) entry which is preliminary data.</text>
</comment>
<proteinExistence type="predicted"/>
<dbReference type="AlphaFoldDB" id="A0A2R6NQG8"/>
<evidence type="ECO:0000313" key="1">
    <source>
        <dbReference type="EMBL" id="PSR74797.1"/>
    </source>
</evidence>
<dbReference type="EMBL" id="MLYV02000956">
    <property type="protein sequence ID" value="PSR74797.1"/>
    <property type="molecule type" value="Genomic_DNA"/>
</dbReference>
<accession>A0A2R6NQG8</accession>
<protein>
    <submittedName>
        <fullName evidence="1">Uncharacterized protein</fullName>
    </submittedName>
</protein>
<sequence>MEPDSSSDSQPVFPPEVFDLILSNLSPSLYDSEDSKEIKEYLSSCALVCRVWRELARTYQFESFHCDVDTDEDPEEVPEFYRPPRKLSTVLDFLRSQPSVCRVVKKLSLSLSWYYDLYPDTTRGADPYNPASDPVTLAQILQLLPHLRDVVLSNIFFESLPSDVPLIPVTPPLHSLAIDQRGRLIPTIQGTFNLLRLFGGAEQLSLSEMRYREQDSVEPIPPLPSQARYTSLVIEDMWYKEYLFQALNLCQNNFPLRSLMVEFVDRGDMDSLKSLLHVLCPTLRELCLHLQAPSSIWLDHRSDDPYQNPQIPKNVLNCMAAILPTAPRNLRAIVFVVPYDFGEHYVFQSEHDEWTDLADVEDLLLSRVEDGLQRVILTTVPGPPDERDAVKKTFIEALPRLSAKVTMELHPKFVA</sequence>